<feature type="compositionally biased region" description="Basic and acidic residues" evidence="1">
    <location>
        <begin position="75"/>
        <end position="169"/>
    </location>
</feature>
<dbReference type="EMBL" id="CAJNRF010007838">
    <property type="protein sequence ID" value="CAF2095144.1"/>
    <property type="molecule type" value="Genomic_DNA"/>
</dbReference>
<feature type="region of interest" description="Disordered" evidence="1">
    <location>
        <begin position="1"/>
        <end position="41"/>
    </location>
</feature>
<proteinExistence type="predicted"/>
<feature type="region of interest" description="Disordered" evidence="1">
    <location>
        <begin position="59"/>
        <end position="314"/>
    </location>
</feature>
<dbReference type="Proteomes" id="UP000663856">
    <property type="component" value="Unassembled WGS sequence"/>
</dbReference>
<accession>A0A816T0N7</accession>
<organism evidence="2 3">
    <name type="scientific">Rotaria magnacalcarata</name>
    <dbReference type="NCBI Taxonomy" id="392030"/>
    <lineage>
        <taxon>Eukaryota</taxon>
        <taxon>Metazoa</taxon>
        <taxon>Spiralia</taxon>
        <taxon>Gnathifera</taxon>
        <taxon>Rotifera</taxon>
        <taxon>Eurotatoria</taxon>
        <taxon>Bdelloidea</taxon>
        <taxon>Philodinida</taxon>
        <taxon>Philodinidae</taxon>
        <taxon>Rotaria</taxon>
    </lineage>
</organism>
<feature type="compositionally biased region" description="Basic and acidic residues" evidence="1">
    <location>
        <begin position="21"/>
        <end position="38"/>
    </location>
</feature>
<sequence length="1265" mass="135733">IQPTAVGTAIHKHGRGESTQSDEKREVSKARRYGRSESTDSDAMWELWTACKEVCAESRKSDKMCKSSKAHKHGHAESTKRDEKRESWKAHKHGRAESTKRDEKRESWKAHKHGRAESTELDEKRELWKAYKQGRAESTERDEKRELWKAHKQGRAESTERDVKGELSKALKHGGAATKSGSTDSGKKGASTKATKQHDVTMRTASTKATTQAETTTKASSSTPTTQAGTTTKASSTKPTTQAETTAKASSTKATTQAGGTTKASSTKPTTQARGTTKASSTKPTTQARGTTKASSTKPTTQAGAAAKSASAESAEKVIDRAAITPNTESNLNNQAQRTIVNSTGNYSLGGEGLIHVASYNCNSNPKNRVAGYCILTIPDAVAQCNRDANCGGYEATTNVGWHNAYDVNGQTVVNLFAVGAATNPNTEWSFYNKFQPIVANSIGNYSLGGQGLIHVTAYNCNSNPKNRVAGYCILTIPDAVAHCNSDANCGGYEATTNVGWHNAYDLNGQTVVQLFAVGAATNPNTEWSFYNKFQPTVANSTGNYSLGGVGLIHVASYNCNSNPKNRVAGYCILTIPDAVAQCNRDANCGGYEATTNVGWHNAYDVNGQTVVNLFAVGAATNPNTEWSFYNKFQPIVANSIGNYSLGGQGLIHVTAYNCNSNPKNRVAGYCVLTIPDAVAHCNSDANCGGYDATTNVGWHNAYDLNGQTVVQLFAVGAATNPNTEWSFYNKFQPTVANSTITHMTSTAKHFYNKFQPTVANSTGNYSLGGEGLIHVASYNCNSNPKNRVAGYCILTIPDAVAQCNRDANCGGYEATTNVGWHSAYDVNGQTVVNLFAVGAATNPNTEWSFYNKFRPIVANSIGNYSLGGQGLIHVTLYNCNSNPKNRAPGFCVLTIPDAEAQCNSDPNCGGYDVTTNIAWHLLFDVNGQTVVQLFAVGAATLPNIEWNFYNKFQPTLATWIGNYSLGGQGLIHVTLYNCNSNPKNRAPGFCVLTIPDAVAQCNSDPKCGGYDVTTDIAWHLLFDVNGQPVVQLFAVGAAALPNIEWNFYNKFQPIVANSTGNYSLGGEGLIHVTLYNCNSNPKNRAPGFCVLTIPDAEAQCNSDPNCGGYDVTTNIAWHLLFDVNGQTVVQLFAVGAATLPNTEWKFYNKYLPKVGKSIGNYSLGGQGLIHVTLYNCNSNSKNRAPGFCVLTIPDAVAQCNSDPNCGGYDVTTNIAWHRLFDVNGQPVVQLFKLGSSTLPNTEWEFYSKPATTGVGFGGSGVRVG</sequence>
<feature type="compositionally biased region" description="Polar residues" evidence="1">
    <location>
        <begin position="268"/>
        <end position="303"/>
    </location>
</feature>
<evidence type="ECO:0000256" key="1">
    <source>
        <dbReference type="SAM" id="MobiDB-lite"/>
    </source>
</evidence>
<comment type="caution">
    <text evidence="2">The sequence shown here is derived from an EMBL/GenBank/DDBJ whole genome shotgun (WGS) entry which is preliminary data.</text>
</comment>
<feature type="compositionally biased region" description="Low complexity" evidence="1">
    <location>
        <begin position="204"/>
        <end position="267"/>
    </location>
</feature>
<protein>
    <submittedName>
        <fullName evidence="2">Uncharacterized protein</fullName>
    </submittedName>
</protein>
<evidence type="ECO:0000313" key="3">
    <source>
        <dbReference type="Proteomes" id="UP000663856"/>
    </source>
</evidence>
<gene>
    <name evidence="2" type="ORF">WKI299_LOCUS19000</name>
</gene>
<feature type="non-terminal residue" evidence="2">
    <location>
        <position position="1"/>
    </location>
</feature>
<dbReference type="AlphaFoldDB" id="A0A816T0N7"/>
<reference evidence="2" key="1">
    <citation type="submission" date="2021-02" db="EMBL/GenBank/DDBJ databases">
        <authorList>
            <person name="Nowell W R."/>
        </authorList>
    </citation>
    <scope>NUCLEOTIDE SEQUENCE</scope>
</reference>
<name>A0A816T0N7_9BILA</name>
<evidence type="ECO:0000313" key="2">
    <source>
        <dbReference type="EMBL" id="CAF2095144.1"/>
    </source>
</evidence>